<organism evidence="4 5">
    <name type="scientific">Seminavis robusta</name>
    <dbReference type="NCBI Taxonomy" id="568900"/>
    <lineage>
        <taxon>Eukaryota</taxon>
        <taxon>Sar</taxon>
        <taxon>Stramenopiles</taxon>
        <taxon>Ochrophyta</taxon>
        <taxon>Bacillariophyta</taxon>
        <taxon>Bacillariophyceae</taxon>
        <taxon>Bacillariophycidae</taxon>
        <taxon>Naviculales</taxon>
        <taxon>Naviculaceae</taxon>
        <taxon>Seminavis</taxon>
    </lineage>
</organism>
<evidence type="ECO:0000256" key="2">
    <source>
        <dbReference type="SAM" id="SignalP"/>
    </source>
</evidence>
<protein>
    <submittedName>
        <fullName evidence="4">Protein hedgehog</fullName>
    </submittedName>
</protein>
<keyword evidence="1" id="KW-0472">Membrane</keyword>
<proteinExistence type="predicted"/>
<dbReference type="SUPFAM" id="SSF51294">
    <property type="entry name" value="Hedgehog/intein (Hint) domain"/>
    <property type="match status" value="1"/>
</dbReference>
<dbReference type="Pfam" id="PF01079">
    <property type="entry name" value="Hint"/>
    <property type="match status" value="1"/>
</dbReference>
<dbReference type="PANTHER" id="PTHR11889">
    <property type="entry name" value="HEDGEHOG"/>
    <property type="match status" value="1"/>
</dbReference>
<evidence type="ECO:0000256" key="1">
    <source>
        <dbReference type="SAM" id="Phobius"/>
    </source>
</evidence>
<keyword evidence="1" id="KW-1133">Transmembrane helix</keyword>
<reference evidence="4" key="1">
    <citation type="submission" date="2020-06" db="EMBL/GenBank/DDBJ databases">
        <authorList>
            <consortium name="Plant Systems Biology data submission"/>
        </authorList>
    </citation>
    <scope>NUCLEOTIDE SEQUENCE</scope>
    <source>
        <strain evidence="4">D6</strain>
    </source>
</reference>
<dbReference type="AlphaFoldDB" id="A0A9N8DZI3"/>
<dbReference type="CDD" id="cd00081">
    <property type="entry name" value="Hint"/>
    <property type="match status" value="1"/>
</dbReference>
<dbReference type="GO" id="GO:0016539">
    <property type="term" value="P:intein-mediated protein splicing"/>
    <property type="evidence" value="ECO:0007669"/>
    <property type="project" value="InterPro"/>
</dbReference>
<gene>
    <name evidence="4" type="ORF">SEMRO_400_G135160.1</name>
</gene>
<dbReference type="InterPro" id="IPR001767">
    <property type="entry name" value="Hedgehog_Hint"/>
</dbReference>
<evidence type="ECO:0000313" key="4">
    <source>
        <dbReference type="EMBL" id="CAB9509686.1"/>
    </source>
</evidence>
<comment type="caution">
    <text evidence="4">The sequence shown here is derived from an EMBL/GenBank/DDBJ whole genome shotgun (WGS) entry which is preliminary data.</text>
</comment>
<keyword evidence="1" id="KW-0812">Transmembrane</keyword>
<evidence type="ECO:0000313" key="5">
    <source>
        <dbReference type="Proteomes" id="UP001153069"/>
    </source>
</evidence>
<dbReference type="Proteomes" id="UP001153069">
    <property type="component" value="Unassembled WGS sequence"/>
</dbReference>
<dbReference type="InterPro" id="IPR050387">
    <property type="entry name" value="Hedgehog_Signaling"/>
</dbReference>
<dbReference type="SMART" id="SM00306">
    <property type="entry name" value="HintN"/>
    <property type="match status" value="1"/>
</dbReference>
<dbReference type="Gene3D" id="2.170.16.10">
    <property type="entry name" value="Hedgehog/Intein (Hint) domain"/>
    <property type="match status" value="1"/>
</dbReference>
<feature type="domain" description="Hint" evidence="3">
    <location>
        <begin position="123"/>
        <end position="232"/>
    </location>
</feature>
<dbReference type="InterPro" id="IPR003587">
    <property type="entry name" value="Hint_dom_N"/>
</dbReference>
<sequence>MSSLQSFSFYLWFLVLPVKGADRALGSSHQQFLRAMDLVAGAQTEQRRLSHSRDSDDDFFSTIKPCEDKSCNDDNDCYDVYICFKREKGDPIPKCCDNRDYETDNSRNYCAVKSCDTGGGGGGLCFSGETKVHVFGGKTVSMKDLQVGDHILTSNSQGEMIYQKVYAFAHRHHSRPTQFLQIQTNTINEEEDDTAESPILEVTREHMVFVEGKSKPIRADTIQVGDNLLGIISNQQHVVTTIAPVVRKGMYAPLTHSGMVVVANGIVASNYIAMQPKQTNGDGYVSLPNIGSVAFLHQADVAHMWLSPFRIFCGALEVCHRVNVDGLLHYASWGLQLVHFMEQQPLWAQLLVLIPPSGGLAWFWCIKKVVFQIQTKWKHN</sequence>
<dbReference type="OrthoDB" id="59517at2759"/>
<dbReference type="InterPro" id="IPR006141">
    <property type="entry name" value="Intein_N"/>
</dbReference>
<feature type="chain" id="PRO_5040311966" evidence="2">
    <location>
        <begin position="21"/>
        <end position="380"/>
    </location>
</feature>
<evidence type="ECO:0000259" key="3">
    <source>
        <dbReference type="SMART" id="SM00306"/>
    </source>
</evidence>
<dbReference type="PANTHER" id="PTHR11889:SF31">
    <property type="entry name" value="PROTEIN HEDGEHOG"/>
    <property type="match status" value="1"/>
</dbReference>
<dbReference type="InterPro" id="IPR036844">
    <property type="entry name" value="Hint_dom_sf"/>
</dbReference>
<name>A0A9N8DZI3_9STRA</name>
<feature type="signal peptide" evidence="2">
    <location>
        <begin position="1"/>
        <end position="20"/>
    </location>
</feature>
<dbReference type="PROSITE" id="PS50817">
    <property type="entry name" value="INTEIN_N_TER"/>
    <property type="match status" value="1"/>
</dbReference>
<keyword evidence="2" id="KW-0732">Signal</keyword>
<dbReference type="GO" id="GO:0016540">
    <property type="term" value="P:protein autoprocessing"/>
    <property type="evidence" value="ECO:0007669"/>
    <property type="project" value="InterPro"/>
</dbReference>
<keyword evidence="5" id="KW-1185">Reference proteome</keyword>
<accession>A0A9N8DZI3</accession>
<dbReference type="EMBL" id="CAICTM010000399">
    <property type="protein sequence ID" value="CAB9509686.1"/>
    <property type="molecule type" value="Genomic_DNA"/>
</dbReference>
<feature type="transmembrane region" description="Helical" evidence="1">
    <location>
        <begin position="346"/>
        <end position="366"/>
    </location>
</feature>